<dbReference type="AlphaFoldDB" id="A0A9Q3DY24"/>
<feature type="compositionally biased region" description="Polar residues" evidence="1">
    <location>
        <begin position="46"/>
        <end position="56"/>
    </location>
</feature>
<comment type="caution">
    <text evidence="2">The sequence shown here is derived from an EMBL/GenBank/DDBJ whole genome shotgun (WGS) entry which is preliminary data.</text>
</comment>
<feature type="compositionally biased region" description="Basic residues" evidence="1">
    <location>
        <begin position="132"/>
        <end position="141"/>
    </location>
</feature>
<feature type="compositionally biased region" description="Basic and acidic residues" evidence="1">
    <location>
        <begin position="211"/>
        <end position="221"/>
    </location>
</feature>
<dbReference type="Proteomes" id="UP000765509">
    <property type="component" value="Unassembled WGS sequence"/>
</dbReference>
<evidence type="ECO:0000313" key="2">
    <source>
        <dbReference type="EMBL" id="MBW0507842.1"/>
    </source>
</evidence>
<name>A0A9Q3DY24_9BASI</name>
<proteinExistence type="predicted"/>
<evidence type="ECO:0000313" key="3">
    <source>
        <dbReference type="Proteomes" id="UP000765509"/>
    </source>
</evidence>
<feature type="region of interest" description="Disordered" evidence="1">
    <location>
        <begin position="44"/>
        <end position="73"/>
    </location>
</feature>
<evidence type="ECO:0000256" key="1">
    <source>
        <dbReference type="SAM" id="MobiDB-lite"/>
    </source>
</evidence>
<keyword evidence="3" id="KW-1185">Reference proteome</keyword>
<sequence>MIRRLGKFHKDHPEYSWKITRLYFKLKYCSSYYSNQAVEENYIPPETQSQANTPVTPSEPEGNKGKEKRHSEGLITAKKWTPIATQRNRKPQNLLQYKDIFKNSRPQICTGHSKRDLGCQRNQPEVRESLSRTRRHGRGHLGHSGGWQDTEGGHTDSTIHFPIQQEPQTRGLERYGSSSSAPPTPQRFISMEHRQQEVQPGIPLGRAWSKLPEDMSQRDRLQSPYCEETPPVWDK</sequence>
<protein>
    <submittedName>
        <fullName evidence="2">Uncharacterized protein</fullName>
    </submittedName>
</protein>
<feature type="region of interest" description="Disordered" evidence="1">
    <location>
        <begin position="130"/>
        <end position="235"/>
    </location>
</feature>
<accession>A0A9Q3DY24</accession>
<dbReference type="EMBL" id="AVOT02019943">
    <property type="protein sequence ID" value="MBW0507842.1"/>
    <property type="molecule type" value="Genomic_DNA"/>
</dbReference>
<gene>
    <name evidence="2" type="ORF">O181_047557</name>
</gene>
<feature type="compositionally biased region" description="Basic and acidic residues" evidence="1">
    <location>
        <begin position="61"/>
        <end position="72"/>
    </location>
</feature>
<organism evidence="2 3">
    <name type="scientific">Austropuccinia psidii MF-1</name>
    <dbReference type="NCBI Taxonomy" id="1389203"/>
    <lineage>
        <taxon>Eukaryota</taxon>
        <taxon>Fungi</taxon>
        <taxon>Dikarya</taxon>
        <taxon>Basidiomycota</taxon>
        <taxon>Pucciniomycotina</taxon>
        <taxon>Pucciniomycetes</taxon>
        <taxon>Pucciniales</taxon>
        <taxon>Sphaerophragmiaceae</taxon>
        <taxon>Austropuccinia</taxon>
    </lineage>
</organism>
<reference evidence="2" key="1">
    <citation type="submission" date="2021-03" db="EMBL/GenBank/DDBJ databases">
        <title>Draft genome sequence of rust myrtle Austropuccinia psidii MF-1, a brazilian biotype.</title>
        <authorList>
            <person name="Quecine M.C."/>
            <person name="Pachon D.M.R."/>
            <person name="Bonatelli M.L."/>
            <person name="Correr F.H."/>
            <person name="Franceschini L.M."/>
            <person name="Leite T.F."/>
            <person name="Margarido G.R.A."/>
            <person name="Almeida C.A."/>
            <person name="Ferrarezi J.A."/>
            <person name="Labate C.A."/>
        </authorList>
    </citation>
    <scope>NUCLEOTIDE SEQUENCE</scope>
    <source>
        <strain evidence="2">MF-1</strain>
    </source>
</reference>